<protein>
    <recommendedName>
        <fullName evidence="6">Lipoprotein</fullName>
    </recommendedName>
</protein>
<reference evidence="3 5" key="2">
    <citation type="submission" date="2018-08" db="EMBL/GenBank/DDBJ databases">
        <title>Genomic Encyclopedia of Archaeal and Bacterial Type Strains, Phase II (KMG-II): from individual species to whole genera.</title>
        <authorList>
            <person name="Goeker M."/>
        </authorList>
    </citation>
    <scope>NUCLEOTIDE SEQUENCE [LARGE SCALE GENOMIC DNA]</scope>
    <source>
        <strain evidence="3 5">DSM 2261</strain>
    </source>
</reference>
<dbReference type="EMBL" id="CP011509">
    <property type="protein sequence ID" value="AKJ06031.1"/>
    <property type="molecule type" value="Genomic_DNA"/>
</dbReference>
<feature type="signal peptide" evidence="1">
    <location>
        <begin position="1"/>
        <end position="20"/>
    </location>
</feature>
<dbReference type="AlphaFoldDB" id="A0AAC8TIW3"/>
<dbReference type="Proteomes" id="UP000035579">
    <property type="component" value="Chromosome"/>
</dbReference>
<sequence>MLQKTIQSQVGVLLSGLMLAACGGVTEAELAREERLGTQESALCTGLGVDNVSISGVSSYNYEAAGSGEWQVSMGANAVRLEYYVDGTLYSFEERVGATGTWYFSASPMSCGPHTFEVKAYPMVVDSAGNRTTCMDAPNSADQAFEQYCAPTASVSCGRPGTSLHCTGTAAGGSYSYTRYWQTVITDLDVGDEPMEGSWVAGTSTKDFYCPPITLGAPYYWKQIRFKVVDSVGTTSNIASTMNFKCAR</sequence>
<reference evidence="2 4" key="1">
    <citation type="submission" date="2015-05" db="EMBL/GenBank/DDBJ databases">
        <title>Genome assembly of Archangium gephyra DSM 2261.</title>
        <authorList>
            <person name="Sharma G."/>
            <person name="Subramanian S."/>
        </authorList>
    </citation>
    <scope>NUCLEOTIDE SEQUENCE [LARGE SCALE GENOMIC DNA]</scope>
    <source>
        <strain evidence="2 4">DSM 2261</strain>
    </source>
</reference>
<dbReference type="RefSeq" id="WP_053067014.1">
    <property type="nucleotide sequence ID" value="NZ_CP011509.1"/>
</dbReference>
<accession>A0AAC8TIW3</accession>
<dbReference type="PROSITE" id="PS51257">
    <property type="entry name" value="PROKAR_LIPOPROTEIN"/>
    <property type="match status" value="1"/>
</dbReference>
<evidence type="ECO:0000313" key="2">
    <source>
        <dbReference type="EMBL" id="AKJ06031.1"/>
    </source>
</evidence>
<keyword evidence="5" id="KW-1185">Reference proteome</keyword>
<dbReference type="KEGG" id="age:AA314_07657"/>
<evidence type="ECO:0000313" key="3">
    <source>
        <dbReference type="EMBL" id="REG27217.1"/>
    </source>
</evidence>
<keyword evidence="1" id="KW-0732">Signal</keyword>
<gene>
    <name evidence="2" type="ORF">AA314_07657</name>
    <name evidence="3" type="ORF">ATI61_110224</name>
</gene>
<evidence type="ECO:0000313" key="4">
    <source>
        <dbReference type="Proteomes" id="UP000035579"/>
    </source>
</evidence>
<evidence type="ECO:0000313" key="5">
    <source>
        <dbReference type="Proteomes" id="UP000256345"/>
    </source>
</evidence>
<organism evidence="2 4">
    <name type="scientific">Archangium gephyra</name>
    <dbReference type="NCBI Taxonomy" id="48"/>
    <lineage>
        <taxon>Bacteria</taxon>
        <taxon>Pseudomonadati</taxon>
        <taxon>Myxococcota</taxon>
        <taxon>Myxococcia</taxon>
        <taxon>Myxococcales</taxon>
        <taxon>Cystobacterineae</taxon>
        <taxon>Archangiaceae</taxon>
        <taxon>Archangium</taxon>
    </lineage>
</organism>
<proteinExistence type="predicted"/>
<evidence type="ECO:0008006" key="6">
    <source>
        <dbReference type="Google" id="ProtNLM"/>
    </source>
</evidence>
<dbReference type="EMBL" id="QUMU01000010">
    <property type="protein sequence ID" value="REG27217.1"/>
    <property type="molecule type" value="Genomic_DNA"/>
</dbReference>
<evidence type="ECO:0000256" key="1">
    <source>
        <dbReference type="SAM" id="SignalP"/>
    </source>
</evidence>
<dbReference type="Proteomes" id="UP000256345">
    <property type="component" value="Unassembled WGS sequence"/>
</dbReference>
<feature type="chain" id="PRO_5042066399" description="Lipoprotein" evidence="1">
    <location>
        <begin position="21"/>
        <end position="248"/>
    </location>
</feature>
<name>A0AAC8TIW3_9BACT</name>